<dbReference type="GO" id="GO:0006749">
    <property type="term" value="P:glutathione metabolic process"/>
    <property type="evidence" value="ECO:0007669"/>
    <property type="project" value="TreeGrafter"/>
</dbReference>
<dbReference type="InterPro" id="IPR036249">
    <property type="entry name" value="Thioredoxin-like_sf"/>
</dbReference>
<dbReference type="InterPro" id="IPR050213">
    <property type="entry name" value="GST_superfamily"/>
</dbReference>
<dbReference type="GO" id="GO:0042802">
    <property type="term" value="F:identical protein binding"/>
    <property type="evidence" value="ECO:0007669"/>
    <property type="project" value="UniProtKB-ARBA"/>
</dbReference>
<dbReference type="SUPFAM" id="SSF47616">
    <property type="entry name" value="GST C-terminal domain-like"/>
    <property type="match status" value="1"/>
</dbReference>
<comment type="similarity">
    <text evidence="2">Belongs to the GST superfamily. Mu family.</text>
</comment>
<dbReference type="InterPro" id="IPR004045">
    <property type="entry name" value="Glutathione_S-Trfase_N"/>
</dbReference>
<dbReference type="EMBL" id="MK389473">
    <property type="protein sequence ID" value="QCI55810.1"/>
    <property type="molecule type" value="mRNA"/>
</dbReference>
<dbReference type="PROSITE" id="PS50405">
    <property type="entry name" value="GST_CTER"/>
    <property type="match status" value="1"/>
</dbReference>
<gene>
    <name evidence="8" type="primary">GST</name>
</gene>
<keyword evidence="4 8" id="KW-0808">Transferase</keyword>
<dbReference type="Pfam" id="PF02798">
    <property type="entry name" value="GST_N"/>
    <property type="match status" value="1"/>
</dbReference>
<evidence type="ECO:0000256" key="2">
    <source>
        <dbReference type="ARBA" id="ARBA00005861"/>
    </source>
</evidence>
<dbReference type="AlphaFoldDB" id="A0A4D7AIX1"/>
<evidence type="ECO:0000259" key="6">
    <source>
        <dbReference type="PROSITE" id="PS50404"/>
    </source>
</evidence>
<dbReference type="GO" id="GO:0004364">
    <property type="term" value="F:glutathione transferase activity"/>
    <property type="evidence" value="ECO:0007669"/>
    <property type="project" value="UniProtKB-EC"/>
</dbReference>
<evidence type="ECO:0000256" key="5">
    <source>
        <dbReference type="ARBA" id="ARBA00047960"/>
    </source>
</evidence>
<name>A0A4D7AIX1_ERISI</name>
<dbReference type="InterPro" id="IPR004046">
    <property type="entry name" value="GST_C"/>
</dbReference>
<dbReference type="InterPro" id="IPR010987">
    <property type="entry name" value="Glutathione-S-Trfase_C-like"/>
</dbReference>
<dbReference type="PANTHER" id="PTHR11571">
    <property type="entry name" value="GLUTATHIONE S-TRANSFERASE"/>
    <property type="match status" value="1"/>
</dbReference>
<dbReference type="PANTHER" id="PTHR11571:SF222">
    <property type="entry name" value="GLUTATHIONE TRANSFERASE"/>
    <property type="match status" value="1"/>
</dbReference>
<dbReference type="InterPro" id="IPR003081">
    <property type="entry name" value="GST_mu"/>
</dbReference>
<proteinExistence type="evidence at transcript level"/>
<reference evidence="8" key="1">
    <citation type="submission" date="2019-01" db="EMBL/GenBank/DDBJ databases">
        <authorList>
            <person name="Zhang X."/>
        </authorList>
    </citation>
    <scope>NUCLEOTIDE SEQUENCE</scope>
</reference>
<dbReference type="InterPro" id="IPR036282">
    <property type="entry name" value="Glutathione-S-Trfase_C_sf"/>
</dbReference>
<feature type="domain" description="GST N-terminal" evidence="6">
    <location>
        <begin position="1"/>
        <end position="83"/>
    </location>
</feature>
<dbReference type="SFLD" id="SFLDG01205">
    <property type="entry name" value="AMPS.1"/>
    <property type="match status" value="1"/>
</dbReference>
<dbReference type="SFLD" id="SFLDS00019">
    <property type="entry name" value="Glutathione_Transferase_(cytos"/>
    <property type="match status" value="1"/>
</dbReference>
<dbReference type="CDD" id="cd03075">
    <property type="entry name" value="GST_N_Mu"/>
    <property type="match status" value="1"/>
</dbReference>
<evidence type="ECO:0000259" key="7">
    <source>
        <dbReference type="PROSITE" id="PS50405"/>
    </source>
</evidence>
<dbReference type="Pfam" id="PF14497">
    <property type="entry name" value="GST_C_3"/>
    <property type="match status" value="1"/>
</dbReference>
<dbReference type="OrthoDB" id="4951845at2759"/>
<evidence type="ECO:0000256" key="1">
    <source>
        <dbReference type="ARBA" id="ARBA00003701"/>
    </source>
</evidence>
<comment type="function">
    <text evidence="1">Conjugation of reduced glutathione to a wide number of exogenous and endogenous hydrophobic electrophiles.</text>
</comment>
<dbReference type="InterPro" id="IPR040079">
    <property type="entry name" value="Glutathione_S-Trfase"/>
</dbReference>
<dbReference type="EC" id="2.5.1.18" evidence="3"/>
<comment type="catalytic activity">
    <reaction evidence="5">
        <text>RX + glutathione = an S-substituted glutathione + a halide anion + H(+)</text>
        <dbReference type="Rhea" id="RHEA:16437"/>
        <dbReference type="ChEBI" id="CHEBI:15378"/>
        <dbReference type="ChEBI" id="CHEBI:16042"/>
        <dbReference type="ChEBI" id="CHEBI:17792"/>
        <dbReference type="ChEBI" id="CHEBI:57925"/>
        <dbReference type="ChEBI" id="CHEBI:90779"/>
        <dbReference type="EC" id="2.5.1.18"/>
    </reaction>
</comment>
<dbReference type="SFLD" id="SFLDG00363">
    <property type="entry name" value="AMPS_(cytGST):_Alpha-__Mu-__Pi"/>
    <property type="match status" value="1"/>
</dbReference>
<dbReference type="BRENDA" id="2.5.1.18">
    <property type="organism ID" value="10211"/>
</dbReference>
<feature type="domain" description="GST C-terminal" evidence="7">
    <location>
        <begin position="85"/>
        <end position="204"/>
    </location>
</feature>
<protein>
    <recommendedName>
        <fullName evidence="3">glutathione transferase</fullName>
        <ecNumber evidence="3">2.5.1.18</ecNumber>
    </recommendedName>
</protein>
<evidence type="ECO:0000256" key="3">
    <source>
        <dbReference type="ARBA" id="ARBA00012452"/>
    </source>
</evidence>
<dbReference type="PROSITE" id="PS50404">
    <property type="entry name" value="GST_NTER"/>
    <property type="match status" value="1"/>
</dbReference>
<evidence type="ECO:0000313" key="8">
    <source>
        <dbReference type="EMBL" id="QCI55810.1"/>
    </source>
</evidence>
<accession>A0A4D7AIX1</accession>
<dbReference type="Gene3D" id="1.20.1050.130">
    <property type="match status" value="1"/>
</dbReference>
<dbReference type="FunFam" id="1.20.1050.10:FF:000003">
    <property type="entry name" value="Glutathione S-transferase 2"/>
    <property type="match status" value="1"/>
</dbReference>
<dbReference type="SUPFAM" id="SSF52833">
    <property type="entry name" value="Thioredoxin-like"/>
    <property type="match status" value="1"/>
</dbReference>
<dbReference type="PRINTS" id="PR01267">
    <property type="entry name" value="GSTRNSFRASEM"/>
</dbReference>
<organism evidence="8">
    <name type="scientific">Eriocheir sinensis</name>
    <name type="common">Chinese mitten crab</name>
    <dbReference type="NCBI Taxonomy" id="95602"/>
    <lineage>
        <taxon>Eukaryota</taxon>
        <taxon>Metazoa</taxon>
        <taxon>Ecdysozoa</taxon>
        <taxon>Arthropoda</taxon>
        <taxon>Crustacea</taxon>
        <taxon>Multicrustacea</taxon>
        <taxon>Malacostraca</taxon>
        <taxon>Eumalacostraca</taxon>
        <taxon>Eucarida</taxon>
        <taxon>Decapoda</taxon>
        <taxon>Pleocyemata</taxon>
        <taxon>Brachyura</taxon>
        <taxon>Eubrachyura</taxon>
        <taxon>Grapsoidea</taxon>
        <taxon>Varunidae</taxon>
        <taxon>Eriocheir</taxon>
    </lineage>
</organism>
<evidence type="ECO:0000256" key="4">
    <source>
        <dbReference type="ARBA" id="ARBA00022679"/>
    </source>
</evidence>
<sequence length="214" mass="25188">MAPLLGYWKLRGLGQYIRTLLEYTGTKYEEKLYIFDSEPSWPDDKFNLGLDFPNLPYYIDGNVKLTQSVAIMYYIGRKNNMIGKTDEEKMYVDMLVNQAIDMRMRYAYLVYDPAYEEKKPKYLNEDLPKTLKMLSDYLGDKTWVLGDQITIPDFIFHEVLFVNLDLDESCLDNYKNLQAYIKRFEELPAIKKYQASPRFIKSPINAPFAKIGNK</sequence>